<dbReference type="InterPro" id="IPR029481">
    <property type="entry name" value="ABC_trans_N"/>
</dbReference>
<evidence type="ECO:0000256" key="2">
    <source>
        <dbReference type="ARBA" id="ARBA00006012"/>
    </source>
</evidence>
<feature type="transmembrane region" description="Helical" evidence="10">
    <location>
        <begin position="1303"/>
        <end position="1324"/>
    </location>
</feature>
<dbReference type="InterPro" id="IPR034003">
    <property type="entry name" value="ABCG_PDR_2"/>
</dbReference>
<feature type="region of interest" description="Disordered" evidence="9">
    <location>
        <begin position="817"/>
        <end position="836"/>
    </location>
</feature>
<dbReference type="Pfam" id="PF01061">
    <property type="entry name" value="ABC2_membrane"/>
    <property type="match status" value="2"/>
</dbReference>
<name>A0A8H5HHJ6_9AGAR</name>
<keyword evidence="7 10" id="KW-1133">Transmembrane helix</keyword>
<evidence type="ECO:0000256" key="9">
    <source>
        <dbReference type="SAM" id="MobiDB-lite"/>
    </source>
</evidence>
<dbReference type="Pfam" id="PF14510">
    <property type="entry name" value="ABC_trans_N"/>
    <property type="match status" value="1"/>
</dbReference>
<dbReference type="FunFam" id="3.40.50.300:FF:000054">
    <property type="entry name" value="ABC multidrug transporter atrF"/>
    <property type="match status" value="1"/>
</dbReference>
<evidence type="ECO:0000313" key="13">
    <source>
        <dbReference type="Proteomes" id="UP000518752"/>
    </source>
</evidence>
<keyword evidence="8 10" id="KW-0472">Membrane</keyword>
<dbReference type="GO" id="GO:0016887">
    <property type="term" value="F:ATP hydrolysis activity"/>
    <property type="evidence" value="ECO:0007669"/>
    <property type="project" value="InterPro"/>
</dbReference>
<dbReference type="PROSITE" id="PS50893">
    <property type="entry name" value="ABC_TRANSPORTER_2"/>
    <property type="match status" value="2"/>
</dbReference>
<feature type="transmembrane region" description="Helical" evidence="10">
    <location>
        <begin position="1188"/>
        <end position="1210"/>
    </location>
</feature>
<comment type="subcellular location">
    <subcellularLocation>
        <location evidence="1">Membrane</location>
        <topology evidence="1">Multi-pass membrane protein</topology>
    </subcellularLocation>
</comment>
<dbReference type="GO" id="GO:0140359">
    <property type="term" value="F:ABC-type transporter activity"/>
    <property type="evidence" value="ECO:0007669"/>
    <property type="project" value="InterPro"/>
</dbReference>
<dbReference type="InterPro" id="IPR043926">
    <property type="entry name" value="ABCG_dom"/>
</dbReference>
<evidence type="ECO:0000256" key="10">
    <source>
        <dbReference type="SAM" id="Phobius"/>
    </source>
</evidence>
<feature type="compositionally biased region" description="Low complexity" evidence="9">
    <location>
        <begin position="52"/>
        <end position="61"/>
    </location>
</feature>
<dbReference type="EMBL" id="JAACJN010000048">
    <property type="protein sequence ID" value="KAF5383365.1"/>
    <property type="molecule type" value="Genomic_DNA"/>
</dbReference>
<dbReference type="SMART" id="SM00382">
    <property type="entry name" value="AAA"/>
    <property type="match status" value="2"/>
</dbReference>
<sequence>MADTPDAMTLSDGRMGKLNDDGAMSRSPSQDPTNVGHVDVASAEQQFKELSRQLSRRSQSQKTVTGNSDLEKGGGEEDAFDLREYLSSSNDANQQAGIQHKNVGVTWEDLQVDVVGGEDSKFFVRTFANAILLFILSPIFLVWGLITPLLPKKNLPTRSILNKSSGVLKPGEMCLVLGCPGAGCSTFLKTIANRREDFASVTGQVLYAGMDAAEMAKYYKGEVVYNEEDDVHIATLTVEQTLKFALSTKTPGPKGRLPGVSRKDFDQEVLQTLLRMLNITHTKRTLVGDEFVRGVSGGERKRVSIAEMMTTRARVQSWDNSTRGLDASTALDFVKSLRVMTDVLGQTTFVSLYQAGEGIYDLFDKVMVLSEGRQVFYGPPSEARGYFESLGFKPLPRQSTPDYLTGCTDRNERQFASGRSASDVPCSPSGLESAYRLSKYAQTNADALLQYKFKMETDKADQEAFRTSVEQDKKKGVSKKSPYTLGFTGQVKALFVRQFQQRLQDRFQLYTSFTLSTALALVLGGAFFALPTTSAGAFTRGGLLFAALLTTCLDAFMEMPTQMIGRPILRKQTSYSMYRPSAIAIANTLADIPFSAARVFIFNVCVYFMSNLNRSAGAFFAFHIFNYVAFLTMQGFFRTFGQLCTNFDSAFRLAAFFIPNFIEYTGYIEPVNSMKRWLFWIYYLNPIAYAWQGIMENEFRRINLTCDGAYIIPRNGNGVTKYPDGLGDNQVCTLFGAQGGSTFVTGRQYVLDGYGLDTEDVWRRCFIVLLGMFFFFQLTQVIALEFFPQYVANVGFRVFAKEDAETKKLNEAQQAKRAARQKRQERTAITDGKDHSSFEKVGGTELIVSREYRKTFTWENLNYTVPVPGGTRRLLHDVCGYVKPGTLTALMGASGAGKTTCLDVLAQRKNIGVISGDVLVDGRPLTSDFARGTAYAEQMDVHEGTATVREAMRFSAYLRQPAEVSIEEKNAYVEEIIELLELQDLADAIVYCLGVEARKRLTIGVELASKPELLLFLDEPTSGLDAQSAWNLVRFLRKLADQGQAILCTIHQPSSLLFESFDRLLLLETGGETVYFGDIGADSHIIRDYFALNGAVCPSNVNPAEFMLEAIGAGVSPRIGNRDWKDIWLDSPECAKVRREIDDIKARGLARAEPDRKKMSTYATSFFYQLRLVVARNNRALWRSPDYIFTRLFVCMFISLWISLSFLQLGTSLRELQFRVFSIFWVAVLPAIVMSQIEPMFIMNRRTFIREASSRIYSPYAFAIGQLLGEIPYNILCGIVYWVLMVYPMHFGQGSAGLNGTGFQLLVIIFVMLFGVSLGQLIAAISPSVQVAVLFNPFIGLVLTTFCGVTIPYPTMNSFWRSWLYQLDPYTRLLAAMLSTELHGLPVNCKSDEFNMFNPPAGQTCDEWASDFVTAFGGYINDLNATSSCQYCQYSKGDQFYVPLNISFDNRWRDVFIIFAFFIFNVLVTIVASRFLRYAKR</sequence>
<feature type="transmembrane region" description="Helical" evidence="10">
    <location>
        <begin position="130"/>
        <end position="150"/>
    </location>
</feature>
<dbReference type="InterPro" id="IPR034001">
    <property type="entry name" value="ABCG_PDR_1"/>
</dbReference>
<feature type="transmembrane region" description="Helical" evidence="10">
    <location>
        <begin position="1256"/>
        <end position="1283"/>
    </location>
</feature>
<evidence type="ECO:0000313" key="12">
    <source>
        <dbReference type="EMBL" id="KAF5383365.1"/>
    </source>
</evidence>
<proteinExistence type="inferred from homology"/>
<comment type="similarity">
    <text evidence="2">Belongs to the ABC transporter superfamily. ABCG family. PDR (TC 3.A.1.205) subfamily.</text>
</comment>
<feature type="transmembrane region" description="Helical" evidence="10">
    <location>
        <begin position="507"/>
        <end position="530"/>
    </location>
</feature>
<dbReference type="OrthoDB" id="245989at2759"/>
<dbReference type="Proteomes" id="UP000518752">
    <property type="component" value="Unassembled WGS sequence"/>
</dbReference>
<dbReference type="InterPro" id="IPR003439">
    <property type="entry name" value="ABC_transporter-like_ATP-bd"/>
</dbReference>
<feature type="domain" description="ABC transporter" evidence="11">
    <location>
        <begin position="145"/>
        <end position="396"/>
    </location>
</feature>
<dbReference type="InterPro" id="IPR017871">
    <property type="entry name" value="ABC_transporter-like_CS"/>
</dbReference>
<evidence type="ECO:0000256" key="4">
    <source>
        <dbReference type="ARBA" id="ARBA00022692"/>
    </source>
</evidence>
<feature type="domain" description="ABC transporter" evidence="11">
    <location>
        <begin position="856"/>
        <end position="1094"/>
    </location>
</feature>
<dbReference type="InterPro" id="IPR003593">
    <property type="entry name" value="AAA+_ATPase"/>
</dbReference>
<evidence type="ECO:0000259" key="11">
    <source>
        <dbReference type="PROSITE" id="PS50893"/>
    </source>
</evidence>
<feature type="transmembrane region" description="Helical" evidence="10">
    <location>
        <begin position="615"/>
        <end position="633"/>
    </location>
</feature>
<protein>
    <recommendedName>
        <fullName evidence="11">ABC transporter domain-containing protein</fullName>
    </recommendedName>
</protein>
<evidence type="ECO:0000256" key="8">
    <source>
        <dbReference type="ARBA" id="ARBA00023136"/>
    </source>
</evidence>
<feature type="region of interest" description="Disordered" evidence="9">
    <location>
        <begin position="1"/>
        <end position="75"/>
    </location>
</feature>
<feature type="transmembrane region" description="Helical" evidence="10">
    <location>
        <begin position="542"/>
        <end position="561"/>
    </location>
</feature>
<feature type="transmembrane region" description="Helical" evidence="10">
    <location>
        <begin position="1455"/>
        <end position="1476"/>
    </location>
</feature>
<reference evidence="12 13" key="1">
    <citation type="journal article" date="2020" name="ISME J.">
        <title>Uncovering the hidden diversity of litter-decomposition mechanisms in mushroom-forming fungi.</title>
        <authorList>
            <person name="Floudas D."/>
            <person name="Bentzer J."/>
            <person name="Ahren D."/>
            <person name="Johansson T."/>
            <person name="Persson P."/>
            <person name="Tunlid A."/>
        </authorList>
    </citation>
    <scope>NUCLEOTIDE SEQUENCE [LARGE SCALE GENOMIC DNA]</scope>
    <source>
        <strain evidence="12 13">CBS 406.79</strain>
    </source>
</reference>
<feature type="compositionally biased region" description="Basic and acidic residues" evidence="9">
    <location>
        <begin position="822"/>
        <end position="836"/>
    </location>
</feature>
<evidence type="ECO:0000256" key="5">
    <source>
        <dbReference type="ARBA" id="ARBA00022741"/>
    </source>
</evidence>
<gene>
    <name evidence="12" type="ORF">D9757_008409</name>
</gene>
<keyword evidence="13" id="KW-1185">Reference proteome</keyword>
<evidence type="ECO:0000256" key="1">
    <source>
        <dbReference type="ARBA" id="ARBA00004141"/>
    </source>
</evidence>
<keyword evidence="4 10" id="KW-0812">Transmembrane</keyword>
<keyword evidence="5" id="KW-0547">Nucleotide-binding</keyword>
<feature type="transmembrane region" description="Helical" evidence="10">
    <location>
        <begin position="677"/>
        <end position="694"/>
    </location>
</feature>
<dbReference type="InterPro" id="IPR013525">
    <property type="entry name" value="ABC2_TM"/>
</dbReference>
<dbReference type="Pfam" id="PF19055">
    <property type="entry name" value="ABC2_membrane_7"/>
    <property type="match status" value="1"/>
</dbReference>
<evidence type="ECO:0000256" key="3">
    <source>
        <dbReference type="ARBA" id="ARBA00022448"/>
    </source>
</evidence>
<dbReference type="SUPFAM" id="SSF52540">
    <property type="entry name" value="P-loop containing nucleoside triphosphate hydrolases"/>
    <property type="match status" value="2"/>
</dbReference>
<feature type="transmembrane region" description="Helical" evidence="10">
    <location>
        <begin position="766"/>
        <end position="787"/>
    </location>
</feature>
<dbReference type="GO" id="GO:0016020">
    <property type="term" value="C:membrane"/>
    <property type="evidence" value="ECO:0007669"/>
    <property type="project" value="UniProtKB-SubCell"/>
</dbReference>
<feature type="transmembrane region" description="Helical" evidence="10">
    <location>
        <begin position="582"/>
        <end position="609"/>
    </location>
</feature>
<dbReference type="InterPro" id="IPR027417">
    <property type="entry name" value="P-loop_NTPase"/>
</dbReference>
<evidence type="ECO:0000256" key="6">
    <source>
        <dbReference type="ARBA" id="ARBA00022840"/>
    </source>
</evidence>
<comment type="caution">
    <text evidence="12">The sequence shown here is derived from an EMBL/GenBank/DDBJ whole genome shotgun (WGS) entry which is preliminary data.</text>
</comment>
<dbReference type="InterPro" id="IPR010929">
    <property type="entry name" value="PDR_CDR_ABC"/>
</dbReference>
<keyword evidence="6" id="KW-0067">ATP-binding</keyword>
<dbReference type="CDD" id="cd03233">
    <property type="entry name" value="ABCG_PDR_domain1"/>
    <property type="match status" value="1"/>
</dbReference>
<keyword evidence="3" id="KW-0813">Transport</keyword>
<dbReference type="PROSITE" id="PS00211">
    <property type="entry name" value="ABC_TRANSPORTER_1"/>
    <property type="match status" value="1"/>
</dbReference>
<feature type="transmembrane region" description="Helical" evidence="10">
    <location>
        <begin position="1331"/>
        <end position="1353"/>
    </location>
</feature>
<dbReference type="GO" id="GO:0005524">
    <property type="term" value="F:ATP binding"/>
    <property type="evidence" value="ECO:0007669"/>
    <property type="project" value="UniProtKB-KW"/>
</dbReference>
<dbReference type="PANTHER" id="PTHR19241">
    <property type="entry name" value="ATP-BINDING CASSETTE TRANSPORTER"/>
    <property type="match status" value="1"/>
</dbReference>
<feature type="transmembrane region" description="Helical" evidence="10">
    <location>
        <begin position="1216"/>
        <end position="1235"/>
    </location>
</feature>
<evidence type="ECO:0000256" key="7">
    <source>
        <dbReference type="ARBA" id="ARBA00022989"/>
    </source>
</evidence>
<dbReference type="Pfam" id="PF06422">
    <property type="entry name" value="PDR_CDR"/>
    <property type="match status" value="1"/>
</dbReference>
<accession>A0A8H5HHJ6</accession>
<dbReference type="Pfam" id="PF00005">
    <property type="entry name" value="ABC_tran"/>
    <property type="match status" value="2"/>
</dbReference>
<dbReference type="CDD" id="cd03232">
    <property type="entry name" value="ABCG_PDR_domain2"/>
    <property type="match status" value="1"/>
</dbReference>
<organism evidence="12 13">
    <name type="scientific">Collybiopsis confluens</name>
    <dbReference type="NCBI Taxonomy" id="2823264"/>
    <lineage>
        <taxon>Eukaryota</taxon>
        <taxon>Fungi</taxon>
        <taxon>Dikarya</taxon>
        <taxon>Basidiomycota</taxon>
        <taxon>Agaricomycotina</taxon>
        <taxon>Agaricomycetes</taxon>
        <taxon>Agaricomycetidae</taxon>
        <taxon>Agaricales</taxon>
        <taxon>Marasmiineae</taxon>
        <taxon>Omphalotaceae</taxon>
        <taxon>Collybiopsis</taxon>
    </lineage>
</organism>
<dbReference type="Gene3D" id="3.40.50.300">
    <property type="entry name" value="P-loop containing nucleotide triphosphate hydrolases"/>
    <property type="match status" value="2"/>
</dbReference>